<dbReference type="EC" id="1.6.5.9" evidence="1"/>
<name>A0ACC1HA20_9FUNG</name>
<evidence type="ECO:0000313" key="2">
    <source>
        <dbReference type="Proteomes" id="UP001145114"/>
    </source>
</evidence>
<comment type="caution">
    <text evidence="1">The sequence shown here is derived from an EMBL/GenBank/DDBJ whole genome shotgun (WGS) entry which is preliminary data.</text>
</comment>
<protein>
    <submittedName>
        <fullName evidence="1">NADH:ubiquinone oxidoreductase</fullName>
        <ecNumber evidence="1">1.6.5.9</ecNumber>
    </submittedName>
</protein>
<sequence length="177" mass="20178">MAEHLVCESEAAPPPSFIYKRVEDMIQQPTPFASRLEESMRVVDEALDRYGEDGLALTFNGGKDCTVLLHLLCAALEKRKSVTAPTNGKRRTDRLKCLYVENHAVFPEVEKFVAQSERQYDLDLVKIKSDMKSALRSYMDMRPGVKAFLVGTRRNDPHGTKLQYFTPSDPDWPPLMR</sequence>
<dbReference type="Proteomes" id="UP001145114">
    <property type="component" value="Unassembled WGS sequence"/>
</dbReference>
<proteinExistence type="predicted"/>
<organism evidence="1 2">
    <name type="scientific">Spiromyces aspiralis</name>
    <dbReference type="NCBI Taxonomy" id="68401"/>
    <lineage>
        <taxon>Eukaryota</taxon>
        <taxon>Fungi</taxon>
        <taxon>Fungi incertae sedis</taxon>
        <taxon>Zoopagomycota</taxon>
        <taxon>Kickxellomycotina</taxon>
        <taxon>Kickxellomycetes</taxon>
        <taxon>Kickxellales</taxon>
        <taxon>Kickxellaceae</taxon>
        <taxon>Spiromyces</taxon>
    </lineage>
</organism>
<gene>
    <name evidence="1" type="primary">NDE1_3</name>
    <name evidence="1" type="ORF">EV182_006098</name>
</gene>
<accession>A0ACC1HA20</accession>
<reference evidence="1" key="1">
    <citation type="submission" date="2022-06" db="EMBL/GenBank/DDBJ databases">
        <title>Phylogenomic reconstructions and comparative analyses of Kickxellomycotina fungi.</title>
        <authorList>
            <person name="Reynolds N.K."/>
            <person name="Stajich J.E."/>
            <person name="Barry K."/>
            <person name="Grigoriev I.V."/>
            <person name="Crous P."/>
            <person name="Smith M.E."/>
        </authorList>
    </citation>
    <scope>NUCLEOTIDE SEQUENCE</scope>
    <source>
        <strain evidence="1">RSA 2271</strain>
    </source>
</reference>
<evidence type="ECO:0000313" key="1">
    <source>
        <dbReference type="EMBL" id="KAJ1672992.1"/>
    </source>
</evidence>
<feature type="non-terminal residue" evidence="1">
    <location>
        <position position="177"/>
    </location>
</feature>
<keyword evidence="2" id="KW-1185">Reference proteome</keyword>
<keyword evidence="1" id="KW-0560">Oxidoreductase</keyword>
<dbReference type="EMBL" id="JAMZIH010007534">
    <property type="protein sequence ID" value="KAJ1672992.1"/>
    <property type="molecule type" value="Genomic_DNA"/>
</dbReference>